<protein>
    <submittedName>
        <fullName evidence="1">Uncharacterized protein</fullName>
    </submittedName>
</protein>
<evidence type="ECO:0000313" key="1">
    <source>
        <dbReference type="EMBL" id="KAH0762646.1"/>
    </source>
</evidence>
<comment type="caution">
    <text evidence="1">The sequence shown here is derived from an EMBL/GenBank/DDBJ whole genome shotgun (WGS) entry which is preliminary data.</text>
</comment>
<gene>
    <name evidence="1" type="ORF">KY290_018719</name>
</gene>
<dbReference type="EMBL" id="JAIVGD010000013">
    <property type="protein sequence ID" value="KAH0762646.1"/>
    <property type="molecule type" value="Genomic_DNA"/>
</dbReference>
<evidence type="ECO:0000313" key="2">
    <source>
        <dbReference type="Proteomes" id="UP000826656"/>
    </source>
</evidence>
<organism evidence="1 2">
    <name type="scientific">Solanum tuberosum</name>
    <name type="common">Potato</name>
    <dbReference type="NCBI Taxonomy" id="4113"/>
    <lineage>
        <taxon>Eukaryota</taxon>
        <taxon>Viridiplantae</taxon>
        <taxon>Streptophyta</taxon>
        <taxon>Embryophyta</taxon>
        <taxon>Tracheophyta</taxon>
        <taxon>Spermatophyta</taxon>
        <taxon>Magnoliopsida</taxon>
        <taxon>eudicotyledons</taxon>
        <taxon>Gunneridae</taxon>
        <taxon>Pentapetalae</taxon>
        <taxon>asterids</taxon>
        <taxon>lamiids</taxon>
        <taxon>Solanales</taxon>
        <taxon>Solanaceae</taxon>
        <taxon>Solanoideae</taxon>
        <taxon>Solaneae</taxon>
        <taxon>Solanum</taxon>
    </lineage>
</organism>
<keyword evidence="2" id="KW-1185">Reference proteome</keyword>
<reference evidence="1 2" key="1">
    <citation type="journal article" date="2021" name="bioRxiv">
        <title>Chromosome-scale and haplotype-resolved genome assembly of a tetraploid potato cultivar.</title>
        <authorList>
            <person name="Sun H."/>
            <person name="Jiao W.-B."/>
            <person name="Krause K."/>
            <person name="Campoy J.A."/>
            <person name="Goel M."/>
            <person name="Folz-Donahue K."/>
            <person name="Kukat C."/>
            <person name="Huettel B."/>
            <person name="Schneeberger K."/>
        </authorList>
    </citation>
    <scope>NUCLEOTIDE SEQUENCE [LARGE SCALE GENOMIC DNA]</scope>
    <source>
        <strain evidence="1">SolTubOtavaFocal</strain>
        <tissue evidence="1">Leaves</tissue>
    </source>
</reference>
<dbReference type="Proteomes" id="UP000826656">
    <property type="component" value="Unassembled WGS sequence"/>
</dbReference>
<proteinExistence type="predicted"/>
<sequence length="94" mass="10395">MKEFYTADLDHIDQLFKMTGTLNKSFEACFQGGPKTVKERSLDKAQANSKVSALFGGTQDKFVACKKTVYPLEKWLLMALRTTGLVSNVATEVG</sequence>
<name>A0ABQ7VFA8_SOLTU</name>
<accession>A0ABQ7VFA8</accession>